<organism evidence="3 4">
    <name type="scientific">Oldenlandia corymbosa var. corymbosa</name>
    <dbReference type="NCBI Taxonomy" id="529605"/>
    <lineage>
        <taxon>Eukaryota</taxon>
        <taxon>Viridiplantae</taxon>
        <taxon>Streptophyta</taxon>
        <taxon>Embryophyta</taxon>
        <taxon>Tracheophyta</taxon>
        <taxon>Spermatophyta</taxon>
        <taxon>Magnoliopsida</taxon>
        <taxon>eudicotyledons</taxon>
        <taxon>Gunneridae</taxon>
        <taxon>Pentapetalae</taxon>
        <taxon>asterids</taxon>
        <taxon>lamiids</taxon>
        <taxon>Gentianales</taxon>
        <taxon>Rubiaceae</taxon>
        <taxon>Rubioideae</taxon>
        <taxon>Spermacoceae</taxon>
        <taxon>Hedyotis-Oldenlandia complex</taxon>
        <taxon>Oldenlandia</taxon>
    </lineage>
</organism>
<comment type="similarity">
    <text evidence="1">Belongs to the LanC-like protein family.</text>
</comment>
<keyword evidence="2" id="KW-0862">Zinc</keyword>
<dbReference type="InterPro" id="IPR007822">
    <property type="entry name" value="LANC-like"/>
</dbReference>
<evidence type="ECO:0000313" key="4">
    <source>
        <dbReference type="Proteomes" id="UP001161247"/>
    </source>
</evidence>
<dbReference type="GO" id="GO:0046872">
    <property type="term" value="F:metal ion binding"/>
    <property type="evidence" value="ECO:0007669"/>
    <property type="project" value="UniProtKB-KW"/>
</dbReference>
<accession>A0AAV1C2Y6</accession>
<gene>
    <name evidence="3" type="ORF">OLC1_LOCUS1782</name>
</gene>
<dbReference type="Gene3D" id="1.50.10.10">
    <property type="match status" value="1"/>
</dbReference>
<dbReference type="SMART" id="SM01260">
    <property type="entry name" value="LANC_like"/>
    <property type="match status" value="1"/>
</dbReference>
<dbReference type="Proteomes" id="UP001161247">
    <property type="component" value="Chromosome 1"/>
</dbReference>
<dbReference type="PRINTS" id="PR01950">
    <property type="entry name" value="LANCSUPER"/>
</dbReference>
<name>A0AAV1C2Y6_OLDCO</name>
<dbReference type="Pfam" id="PF05147">
    <property type="entry name" value="LANC_like"/>
    <property type="match status" value="1"/>
</dbReference>
<evidence type="ECO:0000256" key="2">
    <source>
        <dbReference type="PIRSR" id="PIRSR607822-1"/>
    </source>
</evidence>
<sequence>MLRLKSYDRVAERLKHVALELKNLVVAETWDSLQGQDVGDFTVYSGVLGTALLLHKSYQVTKSRDASVSVLRLLRLVTVLLLVPEDFVGKVLPFYCISHFATLVLVDGFCFAVSFICGRAGVCALGAVVASLLNDIELMDSYLDKFVQIEPPEDLCDGLLHGRAGYLWACVFMDAHFCRETISRKILVSVEYFLSCLVSLFTKATNGQAPVVDKIFSNGRKLGRKGRSPLIFKWKNKTYWGAAHGSAGIMYVLMHFNLQKDQRKEVKETLLYLIENQFPSGNYPSCEDDSDALVHWCHGAPGIAVTLAKAAETFGDKVFEKAAMDAMKVVWQRGLVKNVGMCHGISGNTYVFCALQRLTGCPRIRFMAKSFTCFLLDRGQKLVSEGKVRGGDHPYSLFEGLGGLAYLFLDMMEPSNARFPAFEAI</sequence>
<dbReference type="SUPFAM" id="SSF158745">
    <property type="entry name" value="LanC-like"/>
    <property type="match status" value="1"/>
</dbReference>
<keyword evidence="2" id="KW-0479">Metal-binding</keyword>
<dbReference type="PANTHER" id="PTHR12736:SF22">
    <property type="entry name" value="LANC-LIKE PROTEIN GCL2"/>
    <property type="match status" value="1"/>
</dbReference>
<feature type="binding site" evidence="2">
    <location>
        <position position="343"/>
    </location>
    <ligand>
        <name>Zn(2+)</name>
        <dbReference type="ChEBI" id="CHEBI:29105"/>
    </ligand>
</feature>
<evidence type="ECO:0000256" key="1">
    <source>
        <dbReference type="ARBA" id="ARBA00007179"/>
    </source>
</evidence>
<dbReference type="CDD" id="cd04794">
    <property type="entry name" value="euk_LANCL"/>
    <property type="match status" value="1"/>
</dbReference>
<protein>
    <submittedName>
        <fullName evidence="3">OLC1v1024010C1</fullName>
    </submittedName>
</protein>
<reference evidence="3" key="1">
    <citation type="submission" date="2023-03" db="EMBL/GenBank/DDBJ databases">
        <authorList>
            <person name="Julca I."/>
        </authorList>
    </citation>
    <scope>NUCLEOTIDE SEQUENCE</scope>
</reference>
<feature type="binding site" evidence="2">
    <location>
        <position position="342"/>
    </location>
    <ligand>
        <name>Zn(2+)</name>
        <dbReference type="ChEBI" id="CHEBI:29105"/>
    </ligand>
</feature>
<proteinExistence type="inferred from homology"/>
<dbReference type="PANTHER" id="PTHR12736">
    <property type="entry name" value="LANC-LIKE PROTEIN"/>
    <property type="match status" value="1"/>
</dbReference>
<dbReference type="AlphaFoldDB" id="A0AAV1C2Y6"/>
<dbReference type="EMBL" id="OX459118">
    <property type="protein sequence ID" value="CAI9089438.1"/>
    <property type="molecule type" value="Genomic_DNA"/>
</dbReference>
<keyword evidence="4" id="KW-1185">Reference proteome</keyword>
<dbReference type="GO" id="GO:0031179">
    <property type="term" value="P:peptide modification"/>
    <property type="evidence" value="ECO:0007669"/>
    <property type="project" value="InterPro"/>
</dbReference>
<dbReference type="GO" id="GO:0005975">
    <property type="term" value="P:carbohydrate metabolic process"/>
    <property type="evidence" value="ECO:0007669"/>
    <property type="project" value="InterPro"/>
</dbReference>
<dbReference type="InterPro" id="IPR020464">
    <property type="entry name" value="LanC-like_prot_euk"/>
</dbReference>
<dbReference type="PRINTS" id="PR01951">
    <property type="entry name" value="LANCEUKARYTE"/>
</dbReference>
<feature type="binding site" evidence="2">
    <location>
        <position position="297"/>
    </location>
    <ligand>
        <name>Zn(2+)</name>
        <dbReference type="ChEBI" id="CHEBI:29105"/>
    </ligand>
</feature>
<evidence type="ECO:0000313" key="3">
    <source>
        <dbReference type="EMBL" id="CAI9089438.1"/>
    </source>
</evidence>
<dbReference type="InterPro" id="IPR012341">
    <property type="entry name" value="6hp_glycosidase-like_sf"/>
</dbReference>
<dbReference type="GO" id="GO:0005886">
    <property type="term" value="C:plasma membrane"/>
    <property type="evidence" value="ECO:0007669"/>
    <property type="project" value="TreeGrafter"/>
</dbReference>